<dbReference type="InterPro" id="IPR042467">
    <property type="entry name" value="Peptidase_C65_otubain_sub2"/>
</dbReference>
<reference evidence="2 3" key="1">
    <citation type="submission" date="2012-05" db="EMBL/GenBank/DDBJ databases">
        <title>Recombination and specialization in a pathogen metapopulation.</title>
        <authorList>
            <person name="Gardiner A."/>
            <person name="Kemen E."/>
            <person name="Schultz-Larsen T."/>
            <person name="MacLean D."/>
            <person name="Van Oosterhout C."/>
            <person name="Jones J.D.G."/>
        </authorList>
    </citation>
    <scope>NUCLEOTIDE SEQUENCE [LARGE SCALE GENOMIC DNA]</scope>
    <source>
        <strain evidence="2 3">Ac Nc2</strain>
    </source>
</reference>
<dbReference type="Proteomes" id="UP000053237">
    <property type="component" value="Unassembled WGS sequence"/>
</dbReference>
<dbReference type="PANTHER" id="PTHR12931">
    <property type="entry name" value="UBIQUITIN THIOLESTERASE PROTEIN OTUB"/>
    <property type="match status" value="1"/>
</dbReference>
<evidence type="ECO:0000259" key="1">
    <source>
        <dbReference type="PROSITE" id="PS50802"/>
    </source>
</evidence>
<organism evidence="2 3">
    <name type="scientific">Albugo candida</name>
    <dbReference type="NCBI Taxonomy" id="65357"/>
    <lineage>
        <taxon>Eukaryota</taxon>
        <taxon>Sar</taxon>
        <taxon>Stramenopiles</taxon>
        <taxon>Oomycota</taxon>
        <taxon>Peronosporomycetes</taxon>
        <taxon>Albuginales</taxon>
        <taxon>Albuginaceae</taxon>
        <taxon>Albugo</taxon>
    </lineage>
</organism>
<evidence type="ECO:0000313" key="3">
    <source>
        <dbReference type="Proteomes" id="UP000053237"/>
    </source>
</evidence>
<dbReference type="GO" id="GO:0005634">
    <property type="term" value="C:nucleus"/>
    <property type="evidence" value="ECO:0007669"/>
    <property type="project" value="TreeGrafter"/>
</dbReference>
<dbReference type="GO" id="GO:0004843">
    <property type="term" value="F:cysteine-type deubiquitinase activity"/>
    <property type="evidence" value="ECO:0007669"/>
    <property type="project" value="TreeGrafter"/>
</dbReference>
<dbReference type="InParanoid" id="A0A024G0R5"/>
<dbReference type="AlphaFoldDB" id="A0A024G0R5"/>
<dbReference type="OrthoDB" id="18915at2759"/>
<dbReference type="PROSITE" id="PS50802">
    <property type="entry name" value="OTU"/>
    <property type="match status" value="1"/>
</dbReference>
<dbReference type="SUPFAM" id="SSF54001">
    <property type="entry name" value="Cysteine proteinases"/>
    <property type="match status" value="2"/>
</dbReference>
<dbReference type="InterPro" id="IPR038765">
    <property type="entry name" value="Papain-like_cys_pep_sf"/>
</dbReference>
<dbReference type="GO" id="GO:0071108">
    <property type="term" value="P:protein K48-linked deubiquitination"/>
    <property type="evidence" value="ECO:0007669"/>
    <property type="project" value="TreeGrafter"/>
</dbReference>
<dbReference type="InterPro" id="IPR003323">
    <property type="entry name" value="OTU_dom"/>
</dbReference>
<sequence>MSAQEDSQILRQDTSPLIGESLSVLCLRAEYAENANSSVFSQGIDYLHRHYEAMRRVRGDGNCFFRALIYALCEQLLPSTAREILEHQQERKSLDMYTQTAHDRAISERQDNIDTERIDHTCVTATAAATSSLLTAHIQQKIRRSKAELIALGYSETAIDTFWETFMDYLATLFMRQSFFDNAFFRLFTVQDFQTEGGESEYLVWYARLLTAGYLKQNADRFRPFIAGLYPGQTVEQFCSAEVEPMGKECDQPQITALAEALDIRVRIEYLDGRASLGSDLPHYICQSTSEENSSLRDAAIPGASEATTSANPVITIHLLYRPGHYDILYPRLD</sequence>
<dbReference type="InterPro" id="IPR019400">
    <property type="entry name" value="Peptidase_C65_otubain"/>
</dbReference>
<dbReference type="EMBL" id="CAIX01000008">
    <property type="protein sequence ID" value="CCI40354.1"/>
    <property type="molecule type" value="Genomic_DNA"/>
</dbReference>
<protein>
    <recommendedName>
        <fullName evidence="1">OTU domain-containing protein</fullName>
    </recommendedName>
</protein>
<comment type="caution">
    <text evidence="2">The sequence shown here is derived from an EMBL/GenBank/DDBJ whole genome shotgun (WGS) entry which is preliminary data.</text>
</comment>
<feature type="domain" description="OTU" evidence="1">
    <location>
        <begin position="52"/>
        <end position="332"/>
    </location>
</feature>
<dbReference type="CDD" id="cd22749">
    <property type="entry name" value="Otubain_C65"/>
    <property type="match status" value="1"/>
</dbReference>
<dbReference type="PANTHER" id="PTHR12931:SF15">
    <property type="entry name" value="UBIQUITIN THIOESTERASE OTUBAIN-LIKE"/>
    <property type="match status" value="1"/>
</dbReference>
<dbReference type="GO" id="GO:0043130">
    <property type="term" value="F:ubiquitin binding"/>
    <property type="evidence" value="ECO:0007669"/>
    <property type="project" value="TreeGrafter"/>
</dbReference>
<proteinExistence type="predicted"/>
<gene>
    <name evidence="2" type="ORF">BN9_011380</name>
</gene>
<name>A0A024G0R5_9STRA</name>
<keyword evidence="3" id="KW-1185">Reference proteome</keyword>
<evidence type="ECO:0000313" key="2">
    <source>
        <dbReference type="EMBL" id="CCI40354.1"/>
    </source>
</evidence>
<dbReference type="Pfam" id="PF10275">
    <property type="entry name" value="Peptidase_C65"/>
    <property type="match status" value="2"/>
</dbReference>
<accession>A0A024G0R5</accession>
<dbReference type="Gene3D" id="1.20.1300.20">
    <property type="entry name" value="Peptidase C65 Otubain, subdomain 2"/>
    <property type="match status" value="2"/>
</dbReference>
<dbReference type="STRING" id="65357.A0A024G0R5"/>